<name>A0ABQ6MPZ3_9STRA</name>
<feature type="chain" id="PRO_5046770960" description="JmjC domain-containing protein" evidence="7">
    <location>
        <begin position="20"/>
        <end position="500"/>
    </location>
</feature>
<evidence type="ECO:0000256" key="3">
    <source>
        <dbReference type="ARBA" id="ARBA00022723"/>
    </source>
</evidence>
<evidence type="ECO:0000256" key="1">
    <source>
        <dbReference type="ARBA" id="ARBA00001954"/>
    </source>
</evidence>
<protein>
    <recommendedName>
        <fullName evidence="8">JmjC domain-containing protein</fullName>
    </recommendedName>
</protein>
<evidence type="ECO:0000313" key="9">
    <source>
        <dbReference type="EMBL" id="GMI30562.1"/>
    </source>
</evidence>
<dbReference type="PROSITE" id="PS51184">
    <property type="entry name" value="JMJC"/>
    <property type="match status" value="1"/>
</dbReference>
<dbReference type="EMBL" id="BRYB01003109">
    <property type="protein sequence ID" value="GMI30562.1"/>
    <property type="molecule type" value="Genomic_DNA"/>
</dbReference>
<evidence type="ECO:0000256" key="5">
    <source>
        <dbReference type="ARBA" id="ARBA00023004"/>
    </source>
</evidence>
<evidence type="ECO:0000259" key="8">
    <source>
        <dbReference type="PROSITE" id="PS51184"/>
    </source>
</evidence>
<dbReference type="InterPro" id="IPR041667">
    <property type="entry name" value="Cupin_8"/>
</dbReference>
<evidence type="ECO:0000256" key="4">
    <source>
        <dbReference type="ARBA" id="ARBA00023002"/>
    </source>
</evidence>
<proteinExistence type="predicted"/>
<dbReference type="PANTHER" id="PTHR12461:SF106">
    <property type="entry name" value="BIFUNCTIONAL PEPTIDASE AND ARGINYL-HYDROXYLASE JMJD5"/>
    <property type="match status" value="1"/>
</dbReference>
<comment type="caution">
    <text evidence="9">The sequence shown here is derived from an EMBL/GenBank/DDBJ whole genome shotgun (WGS) entry which is preliminary data.</text>
</comment>
<keyword evidence="6" id="KW-0539">Nucleus</keyword>
<dbReference type="SUPFAM" id="SSF51197">
    <property type="entry name" value="Clavaminate synthase-like"/>
    <property type="match status" value="1"/>
</dbReference>
<dbReference type="PANTHER" id="PTHR12461">
    <property type="entry name" value="HYPOXIA-INDUCIBLE FACTOR 1 ALPHA INHIBITOR-RELATED"/>
    <property type="match status" value="1"/>
</dbReference>
<evidence type="ECO:0000256" key="6">
    <source>
        <dbReference type="ARBA" id="ARBA00023242"/>
    </source>
</evidence>
<sequence length="500" mass="53557">MRAPLLPLLLLLLLPPCLSSSLKSSLLSTAKSVPTRHVLGAKTANPDSDPLAPVTADELQSFVQQIASARRPVVLTGLQDAGVLTLMDLGSITAGAVLDNVRVQPDVEKSTFAIQRPPGETAGSRASSALDSSSSVGVIVPDESSLRHSVPAASLASASADGLKYWTGGAEAYKNGEVLDSVLPEWRGLNVYDDLGVDVDDSVHVPMLWLSQPSVTAQTHYDKSHNLFVQLAGTKEILLFPPSGGRFIYPFPSTHSGRKMSQLPLNEAVDEDAFANATSLAAYRVVLEEGQGLYIPPFWWHSIASLEASASLSIVSPSWEEAHLARAEYTPLPLGGLEGAVARMMAAQTVLVHLISRVPSLGSPAVFSAFLHETRWVGLEGEGGEAGECFAGEEREEAERVADGWERDGSELGAKLSEGAAEVAKMVNDELVSNGLRMNFVGDYIEELSRWAVGQERTGRFIRDCLAYDNVEVAEMWDEQTGIMEGLAGDPNRNPDGDEL</sequence>
<keyword evidence="3" id="KW-0479">Metal-binding</keyword>
<dbReference type="InterPro" id="IPR014710">
    <property type="entry name" value="RmlC-like_jellyroll"/>
</dbReference>
<keyword evidence="10" id="KW-1185">Reference proteome</keyword>
<dbReference type="Gene3D" id="2.60.120.10">
    <property type="entry name" value="Jelly Rolls"/>
    <property type="match status" value="1"/>
</dbReference>
<dbReference type="Proteomes" id="UP001165060">
    <property type="component" value="Unassembled WGS sequence"/>
</dbReference>
<feature type="signal peptide" evidence="7">
    <location>
        <begin position="1"/>
        <end position="19"/>
    </location>
</feature>
<organism evidence="9 10">
    <name type="scientific">Tetraparma gracilis</name>
    <dbReference type="NCBI Taxonomy" id="2962635"/>
    <lineage>
        <taxon>Eukaryota</taxon>
        <taxon>Sar</taxon>
        <taxon>Stramenopiles</taxon>
        <taxon>Ochrophyta</taxon>
        <taxon>Bolidophyceae</taxon>
        <taxon>Parmales</taxon>
        <taxon>Triparmaceae</taxon>
        <taxon>Tetraparma</taxon>
    </lineage>
</organism>
<feature type="domain" description="JmjC" evidence="8">
    <location>
        <begin position="172"/>
        <end position="331"/>
    </location>
</feature>
<dbReference type="InterPro" id="IPR003347">
    <property type="entry name" value="JmjC_dom"/>
</dbReference>
<keyword evidence="5" id="KW-0408">Iron</keyword>
<accession>A0ABQ6MPZ3</accession>
<evidence type="ECO:0000256" key="7">
    <source>
        <dbReference type="SAM" id="SignalP"/>
    </source>
</evidence>
<evidence type="ECO:0000313" key="10">
    <source>
        <dbReference type="Proteomes" id="UP001165060"/>
    </source>
</evidence>
<gene>
    <name evidence="9" type="ORF">TeGR_g9345</name>
</gene>
<comment type="subcellular location">
    <subcellularLocation>
        <location evidence="2">Nucleus</location>
    </subcellularLocation>
</comment>
<keyword evidence="4" id="KW-0560">Oxidoreductase</keyword>
<keyword evidence="7" id="KW-0732">Signal</keyword>
<comment type="cofactor">
    <cofactor evidence="1">
        <name>Fe(2+)</name>
        <dbReference type="ChEBI" id="CHEBI:29033"/>
    </cofactor>
</comment>
<evidence type="ECO:0000256" key="2">
    <source>
        <dbReference type="ARBA" id="ARBA00004123"/>
    </source>
</evidence>
<dbReference type="SMART" id="SM00558">
    <property type="entry name" value="JmjC"/>
    <property type="match status" value="1"/>
</dbReference>
<dbReference type="Pfam" id="PF13621">
    <property type="entry name" value="Cupin_8"/>
    <property type="match status" value="1"/>
</dbReference>
<reference evidence="9 10" key="1">
    <citation type="journal article" date="2023" name="Commun. Biol.">
        <title>Genome analysis of Parmales, the sister group of diatoms, reveals the evolutionary specialization of diatoms from phago-mixotrophs to photoautotrophs.</title>
        <authorList>
            <person name="Ban H."/>
            <person name="Sato S."/>
            <person name="Yoshikawa S."/>
            <person name="Yamada K."/>
            <person name="Nakamura Y."/>
            <person name="Ichinomiya M."/>
            <person name="Sato N."/>
            <person name="Blanc-Mathieu R."/>
            <person name="Endo H."/>
            <person name="Kuwata A."/>
            <person name="Ogata H."/>
        </authorList>
    </citation>
    <scope>NUCLEOTIDE SEQUENCE [LARGE SCALE GENOMIC DNA]</scope>
</reference>